<evidence type="ECO:0000256" key="4">
    <source>
        <dbReference type="ARBA" id="ARBA00022525"/>
    </source>
</evidence>
<evidence type="ECO:0000256" key="7">
    <source>
        <dbReference type="ARBA" id="ARBA00023157"/>
    </source>
</evidence>
<dbReference type="GO" id="GO:0005576">
    <property type="term" value="C:extracellular region"/>
    <property type="evidence" value="ECO:0007669"/>
    <property type="project" value="UniProtKB-SubCell"/>
</dbReference>
<feature type="compositionally biased region" description="Low complexity" evidence="10">
    <location>
        <begin position="162"/>
        <end position="178"/>
    </location>
</feature>
<evidence type="ECO:0000259" key="12">
    <source>
        <dbReference type="PROSITE" id="PS52012"/>
    </source>
</evidence>
<evidence type="ECO:0000256" key="3">
    <source>
        <dbReference type="ARBA" id="ARBA00010031"/>
    </source>
</evidence>
<protein>
    <submittedName>
        <fullName evidence="13">Cell wall</fullName>
    </submittedName>
</protein>
<evidence type="ECO:0000256" key="9">
    <source>
        <dbReference type="PROSITE-ProRule" id="PRU01356"/>
    </source>
</evidence>
<keyword evidence="14" id="KW-1185">Reference proteome</keyword>
<dbReference type="InterPro" id="IPR008427">
    <property type="entry name" value="Extracellular_membr_CFEM_dom"/>
</dbReference>
<keyword evidence="5" id="KW-0472">Membrane</keyword>
<name>A0A8H4KZT3_9HYPO</name>
<gene>
    <name evidence="13" type="ORF">FALBO_14834</name>
</gene>
<keyword evidence="7 9" id="KW-1015">Disulfide bond</keyword>
<feature type="domain" description="CFEM" evidence="12">
    <location>
        <begin position="1"/>
        <end position="112"/>
    </location>
</feature>
<keyword evidence="9" id="KW-0408">Iron</keyword>
<dbReference type="Proteomes" id="UP000554235">
    <property type="component" value="Unassembled WGS sequence"/>
</dbReference>
<keyword evidence="6 11" id="KW-0732">Signal</keyword>
<feature type="binding site" description="axial binding residue" evidence="9">
    <location>
        <position position="42"/>
    </location>
    <ligand>
        <name>heme</name>
        <dbReference type="ChEBI" id="CHEBI:30413"/>
    </ligand>
    <ligandPart>
        <name>Fe</name>
        <dbReference type="ChEBI" id="CHEBI:18248"/>
    </ligandPart>
</feature>
<evidence type="ECO:0000313" key="13">
    <source>
        <dbReference type="EMBL" id="KAF4458428.1"/>
    </source>
</evidence>
<dbReference type="GO" id="GO:0098552">
    <property type="term" value="C:side of membrane"/>
    <property type="evidence" value="ECO:0007669"/>
    <property type="project" value="UniProtKB-KW"/>
</dbReference>
<feature type="compositionally biased region" description="Low complexity" evidence="10">
    <location>
        <begin position="138"/>
        <end position="155"/>
    </location>
</feature>
<feature type="compositionally biased region" description="Low complexity" evidence="10">
    <location>
        <begin position="92"/>
        <end position="104"/>
    </location>
</feature>
<evidence type="ECO:0000256" key="2">
    <source>
        <dbReference type="ARBA" id="ARBA00004613"/>
    </source>
</evidence>
<dbReference type="PROSITE" id="PS52012">
    <property type="entry name" value="CFEM"/>
    <property type="match status" value="1"/>
</dbReference>
<dbReference type="EMBL" id="JAADYS010002457">
    <property type="protein sequence ID" value="KAF4458428.1"/>
    <property type="molecule type" value="Genomic_DNA"/>
</dbReference>
<feature type="signal peptide" evidence="11">
    <location>
        <begin position="1"/>
        <end position="15"/>
    </location>
</feature>
<comment type="caution">
    <text evidence="13">The sequence shown here is derived from an EMBL/GenBank/DDBJ whole genome shotgun (WGS) entry which is preliminary data.</text>
</comment>
<feature type="disulfide bond" evidence="9">
    <location>
        <begin position="38"/>
        <end position="45"/>
    </location>
</feature>
<dbReference type="OrthoDB" id="3559948at2759"/>
<evidence type="ECO:0000256" key="5">
    <source>
        <dbReference type="ARBA" id="ARBA00022622"/>
    </source>
</evidence>
<evidence type="ECO:0000256" key="6">
    <source>
        <dbReference type="ARBA" id="ARBA00022729"/>
    </source>
</evidence>
<evidence type="ECO:0000256" key="10">
    <source>
        <dbReference type="SAM" id="MobiDB-lite"/>
    </source>
</evidence>
<evidence type="ECO:0000313" key="14">
    <source>
        <dbReference type="Proteomes" id="UP000554235"/>
    </source>
</evidence>
<comment type="caution">
    <text evidence="9">Lacks conserved residue(s) required for the propagation of feature annotation.</text>
</comment>
<dbReference type="Pfam" id="PF05730">
    <property type="entry name" value="CFEM"/>
    <property type="match status" value="1"/>
</dbReference>
<keyword evidence="4" id="KW-0964">Secreted</keyword>
<reference evidence="13 14" key="1">
    <citation type="submission" date="2020-01" db="EMBL/GenBank/DDBJ databases">
        <title>Identification and distribution of gene clusters putatively required for synthesis of sphingolipid metabolism inhibitors in phylogenetically diverse species of the filamentous fungus Fusarium.</title>
        <authorList>
            <person name="Kim H.-S."/>
            <person name="Busman M."/>
            <person name="Brown D.W."/>
            <person name="Divon H."/>
            <person name="Uhlig S."/>
            <person name="Proctor R.H."/>
        </authorList>
    </citation>
    <scope>NUCLEOTIDE SEQUENCE [LARGE SCALE GENOMIC DNA]</scope>
    <source>
        <strain evidence="13 14">NRRL 20459</strain>
    </source>
</reference>
<sequence>MKATLFLAAAGLVAAQDFGGQPKCALECLQENIPKAGCDFDDTACQCEPDFQKKLLPIITPCLTQDSGCSTADLIKAQEAAKEACEAYAKTAGSGSGTTATATASDEEETGSVTVSVDTSITGSVSVPAIFSSVTEQPNTPVPNNKTTAKPTKTSGGDGSGSEESGTATGDESGAATATGNAAAVAGPAFGLLAVFAAALAL</sequence>
<keyword evidence="5" id="KW-0336">GPI-anchor</keyword>
<evidence type="ECO:0000256" key="11">
    <source>
        <dbReference type="SAM" id="SignalP"/>
    </source>
</evidence>
<keyword evidence="8" id="KW-0449">Lipoprotein</keyword>
<dbReference type="AlphaFoldDB" id="A0A8H4KZT3"/>
<organism evidence="13 14">
    <name type="scientific">Fusarium albosuccineum</name>
    <dbReference type="NCBI Taxonomy" id="1237068"/>
    <lineage>
        <taxon>Eukaryota</taxon>
        <taxon>Fungi</taxon>
        <taxon>Dikarya</taxon>
        <taxon>Ascomycota</taxon>
        <taxon>Pezizomycotina</taxon>
        <taxon>Sordariomycetes</taxon>
        <taxon>Hypocreomycetidae</taxon>
        <taxon>Hypocreales</taxon>
        <taxon>Nectriaceae</taxon>
        <taxon>Fusarium</taxon>
        <taxon>Fusarium decemcellulare species complex</taxon>
    </lineage>
</organism>
<comment type="subcellular location">
    <subcellularLocation>
        <location evidence="1">Membrane</location>
        <topology evidence="1">Lipid-anchor</topology>
        <topology evidence="1">GPI-anchor</topology>
    </subcellularLocation>
    <subcellularLocation>
        <location evidence="2">Secreted</location>
    </subcellularLocation>
</comment>
<feature type="region of interest" description="Disordered" evidence="10">
    <location>
        <begin position="92"/>
        <end position="112"/>
    </location>
</feature>
<dbReference type="GO" id="GO:0046872">
    <property type="term" value="F:metal ion binding"/>
    <property type="evidence" value="ECO:0007669"/>
    <property type="project" value="UniProtKB-UniRule"/>
</dbReference>
<keyword evidence="9" id="KW-0479">Metal-binding</keyword>
<comment type="similarity">
    <text evidence="3">Belongs to the RBT5 family.</text>
</comment>
<keyword evidence="5" id="KW-0325">Glycoprotein</keyword>
<keyword evidence="9" id="KW-0349">Heme</keyword>
<feature type="region of interest" description="Disordered" evidence="10">
    <location>
        <begin position="132"/>
        <end position="178"/>
    </location>
</feature>
<accession>A0A8H4KZT3</accession>
<proteinExistence type="inferred from homology"/>
<evidence type="ECO:0000256" key="8">
    <source>
        <dbReference type="ARBA" id="ARBA00023288"/>
    </source>
</evidence>
<feature type="chain" id="PRO_5034832764" evidence="11">
    <location>
        <begin position="16"/>
        <end position="202"/>
    </location>
</feature>
<evidence type="ECO:0000256" key="1">
    <source>
        <dbReference type="ARBA" id="ARBA00004589"/>
    </source>
</evidence>